<accession>A0A7G2CC87</accession>
<dbReference type="AlphaFoldDB" id="A0A7G2CC87"/>
<evidence type="ECO:0000256" key="2">
    <source>
        <dbReference type="SAM" id="Coils"/>
    </source>
</evidence>
<dbReference type="Pfam" id="PF15665">
    <property type="entry name" value="FAM184"/>
    <property type="match status" value="1"/>
</dbReference>
<feature type="domain" description="Protein FAM184A/B N-terminal" evidence="3">
    <location>
        <begin position="25"/>
        <end position="211"/>
    </location>
</feature>
<organism evidence="4 5">
    <name type="scientific">Angomonas deanei</name>
    <dbReference type="NCBI Taxonomy" id="59799"/>
    <lineage>
        <taxon>Eukaryota</taxon>
        <taxon>Discoba</taxon>
        <taxon>Euglenozoa</taxon>
        <taxon>Kinetoplastea</taxon>
        <taxon>Metakinetoplastina</taxon>
        <taxon>Trypanosomatida</taxon>
        <taxon>Trypanosomatidae</taxon>
        <taxon>Strigomonadinae</taxon>
        <taxon>Angomonas</taxon>
    </lineage>
</organism>
<keyword evidence="1 2" id="KW-0175">Coiled coil</keyword>
<dbReference type="EMBL" id="LR877151">
    <property type="protein sequence ID" value="CAD2216534.1"/>
    <property type="molecule type" value="Genomic_DNA"/>
</dbReference>
<dbReference type="VEuPathDB" id="TriTrypDB:ADEAN_000399600"/>
<sequence length="271" mass="31398">MKKTAVAPDDWNYKMCKKIAQLTKVIYTLNCKTEDNEERLQWYLRQHKEELAKVCREYESQLESYLEKLKQKDGEKQTALSEVENKHSTLLREAEEGFRTKVTALTTQVEEAKRHYTDAIKDFSDGQVASLKKEMEDLKRSKNEEMEGLVKEYNERYKSMLAQQMDAADEREKELNETWGAKVKALEEEIALMKKNASAELDDKSRSVQDLMTQNAKLAKANETLDNENTELKGKIAQAESDKQNNGKTSFFGAEKYLVRPKTRKNSYTPV</sequence>
<reference evidence="4 5" key="1">
    <citation type="submission" date="2020-08" db="EMBL/GenBank/DDBJ databases">
        <authorList>
            <person name="Newling K."/>
            <person name="Davey J."/>
            <person name="Forrester S."/>
        </authorList>
    </citation>
    <scope>NUCLEOTIDE SEQUENCE [LARGE SCALE GENOMIC DNA]</scope>
    <source>
        <strain evidence="5">Crithidia deanei Carvalho (ATCC PRA-265)</strain>
    </source>
</reference>
<dbReference type="InterPro" id="IPR039478">
    <property type="entry name" value="FAM184A/B_N"/>
</dbReference>
<protein>
    <submittedName>
        <fullName evidence="4">Family with sequence similarity 184, A and B, putative</fullName>
    </submittedName>
</protein>
<dbReference type="OrthoDB" id="75801at2759"/>
<feature type="coiled-coil region" evidence="2">
    <location>
        <begin position="44"/>
        <end position="86"/>
    </location>
</feature>
<evidence type="ECO:0000313" key="4">
    <source>
        <dbReference type="EMBL" id="CAD2216534.1"/>
    </source>
</evidence>
<evidence type="ECO:0000313" key="5">
    <source>
        <dbReference type="Proteomes" id="UP000515908"/>
    </source>
</evidence>
<proteinExistence type="predicted"/>
<evidence type="ECO:0000256" key="1">
    <source>
        <dbReference type="ARBA" id="ARBA00023054"/>
    </source>
</evidence>
<dbReference type="PANTHER" id="PTHR18870">
    <property type="entry name" value="PROTEIN TAG-278-RELATED"/>
    <property type="match status" value="1"/>
</dbReference>
<dbReference type="Proteomes" id="UP000515908">
    <property type="component" value="Chromosome 07"/>
</dbReference>
<feature type="coiled-coil region" evidence="2">
    <location>
        <begin position="128"/>
        <end position="242"/>
    </location>
</feature>
<evidence type="ECO:0000259" key="3">
    <source>
        <dbReference type="Pfam" id="PF15665"/>
    </source>
</evidence>
<gene>
    <name evidence="4" type="ORF">ADEAN_000399600</name>
</gene>
<keyword evidence="5" id="KW-1185">Reference proteome</keyword>
<name>A0A7G2CC87_9TRYP</name>
<dbReference type="PANTHER" id="PTHR18870:SF9">
    <property type="entry name" value="PROTEIN TAG-278-RELATED"/>
    <property type="match status" value="1"/>
</dbReference>